<comment type="caution">
    <text evidence="1">The sequence shown here is derived from an EMBL/GenBank/DDBJ whole genome shotgun (WGS) entry which is preliminary data.</text>
</comment>
<sequence>MVIAWCNACMVHNPVAQPTTRPTTALTNDDVDALGAAAKWPRSGGKLIRRDIDSTEEGERERVEIASEAEGLAALAPLVRPWLHLGWCVQLLLTTDGGGSVEGQRMAGLWRTGCGRYWIHASPTQTGPGPVTLRPPLSSPPSANHGRLEKDEGRRTRAFPLSACACVYQDQTPLSDRRENLVLAQQGARVFYLDLSAMLQAVSCFNLTSGPIITSNRRRPRRATELCLPWCFEWEWQLCAMIGELAHRAITNTIQPYSRSRRSASSRNSHPASVTHTPQSNYKA</sequence>
<reference evidence="1" key="1">
    <citation type="submission" date="2022-12" db="EMBL/GenBank/DDBJ databases">
        <title>Genome Sequence of Lasiodiplodia mahajangana.</title>
        <authorList>
            <person name="Buettner E."/>
        </authorList>
    </citation>
    <scope>NUCLEOTIDE SEQUENCE</scope>
    <source>
        <strain evidence="1">VT137</strain>
    </source>
</reference>
<dbReference type="EMBL" id="JAPUUL010000880">
    <property type="protein sequence ID" value="KAJ8129048.1"/>
    <property type="molecule type" value="Genomic_DNA"/>
</dbReference>
<proteinExistence type="predicted"/>
<name>A0ACC2JNH2_9PEZI</name>
<evidence type="ECO:0000313" key="2">
    <source>
        <dbReference type="Proteomes" id="UP001153332"/>
    </source>
</evidence>
<keyword evidence="2" id="KW-1185">Reference proteome</keyword>
<gene>
    <name evidence="1" type="ORF">O1611_g4579</name>
</gene>
<evidence type="ECO:0000313" key="1">
    <source>
        <dbReference type="EMBL" id="KAJ8129048.1"/>
    </source>
</evidence>
<organism evidence="1 2">
    <name type="scientific">Lasiodiplodia mahajangana</name>
    <dbReference type="NCBI Taxonomy" id="1108764"/>
    <lineage>
        <taxon>Eukaryota</taxon>
        <taxon>Fungi</taxon>
        <taxon>Dikarya</taxon>
        <taxon>Ascomycota</taxon>
        <taxon>Pezizomycotina</taxon>
        <taxon>Dothideomycetes</taxon>
        <taxon>Dothideomycetes incertae sedis</taxon>
        <taxon>Botryosphaeriales</taxon>
        <taxon>Botryosphaeriaceae</taxon>
        <taxon>Lasiodiplodia</taxon>
    </lineage>
</organism>
<accession>A0ACC2JNH2</accession>
<dbReference type="Proteomes" id="UP001153332">
    <property type="component" value="Unassembled WGS sequence"/>
</dbReference>
<protein>
    <submittedName>
        <fullName evidence="1">Uncharacterized protein</fullName>
    </submittedName>
</protein>